<dbReference type="GO" id="GO:0000122">
    <property type="term" value="P:negative regulation of transcription by RNA polymerase II"/>
    <property type="evidence" value="ECO:0007669"/>
    <property type="project" value="TreeGrafter"/>
</dbReference>
<evidence type="ECO:0000256" key="5">
    <source>
        <dbReference type="ARBA" id="ARBA00023163"/>
    </source>
</evidence>
<keyword evidence="6" id="KW-0539">Nucleus</keyword>
<dbReference type="FunCoup" id="A0A6P8I275">
    <property type="interactions" value="2229"/>
</dbReference>
<dbReference type="Pfam" id="PF16014">
    <property type="entry name" value="SAP130_C"/>
    <property type="match status" value="1"/>
</dbReference>
<dbReference type="KEGG" id="aten:116295312"/>
<dbReference type="AlphaFoldDB" id="A0A6P8I275"/>
<feature type="compositionally biased region" description="Polar residues" evidence="7">
    <location>
        <begin position="202"/>
        <end position="214"/>
    </location>
</feature>
<comment type="subcellular location">
    <subcellularLocation>
        <location evidence="1">Nucleus</location>
    </subcellularLocation>
</comment>
<dbReference type="InParanoid" id="A0A6P8I275"/>
<evidence type="ECO:0000256" key="2">
    <source>
        <dbReference type="ARBA" id="ARBA00007859"/>
    </source>
</evidence>
<dbReference type="OrthoDB" id="10048604at2759"/>
<evidence type="ECO:0000256" key="7">
    <source>
        <dbReference type="SAM" id="MobiDB-lite"/>
    </source>
</evidence>
<name>A0A6P8I275_ACTTE</name>
<feature type="compositionally biased region" description="Low complexity" evidence="7">
    <location>
        <begin position="565"/>
        <end position="595"/>
    </location>
</feature>
<feature type="compositionally biased region" description="Basic and acidic residues" evidence="7">
    <location>
        <begin position="27"/>
        <end position="37"/>
    </location>
</feature>
<accession>A0A6P8I275</accession>
<feature type="compositionally biased region" description="Low complexity" evidence="7">
    <location>
        <begin position="186"/>
        <end position="196"/>
    </location>
</feature>
<keyword evidence="3" id="KW-0678">Repressor</keyword>
<feature type="region of interest" description="Disordered" evidence="7">
    <location>
        <begin position="647"/>
        <end position="713"/>
    </location>
</feature>
<feature type="compositionally biased region" description="Basic and acidic residues" evidence="7">
    <location>
        <begin position="1"/>
        <end position="13"/>
    </location>
</feature>
<feature type="compositionally biased region" description="Polar residues" evidence="7">
    <location>
        <begin position="234"/>
        <end position="245"/>
    </location>
</feature>
<reference evidence="10" key="1">
    <citation type="submission" date="2025-08" db="UniProtKB">
        <authorList>
            <consortium name="RefSeq"/>
        </authorList>
    </citation>
    <scope>IDENTIFICATION</scope>
    <source>
        <tissue evidence="10">Tentacle</tissue>
    </source>
</reference>
<dbReference type="InterPro" id="IPR024137">
    <property type="entry name" value="His_deAcase_cplx_SAP130"/>
</dbReference>
<dbReference type="InterPro" id="IPR031963">
    <property type="entry name" value="SAP130_C"/>
</dbReference>
<keyword evidence="9" id="KW-1185">Reference proteome</keyword>
<protein>
    <submittedName>
        <fullName evidence="10">Histone deacetylase complex subunit SAP130-A-like isoform X1</fullName>
    </submittedName>
</protein>
<feature type="compositionally biased region" description="Polar residues" evidence="7">
    <location>
        <begin position="503"/>
        <end position="523"/>
    </location>
</feature>
<evidence type="ECO:0000256" key="4">
    <source>
        <dbReference type="ARBA" id="ARBA00023015"/>
    </source>
</evidence>
<feature type="compositionally biased region" description="Low complexity" evidence="7">
    <location>
        <begin position="51"/>
        <end position="62"/>
    </location>
</feature>
<feature type="region of interest" description="Disordered" evidence="7">
    <location>
        <begin position="1"/>
        <end position="82"/>
    </location>
</feature>
<feature type="compositionally biased region" description="Polar residues" evidence="7">
    <location>
        <begin position="14"/>
        <end position="26"/>
    </location>
</feature>
<evidence type="ECO:0000256" key="1">
    <source>
        <dbReference type="ARBA" id="ARBA00004123"/>
    </source>
</evidence>
<dbReference type="RefSeq" id="XP_031558955.1">
    <property type="nucleotide sequence ID" value="XM_031703095.1"/>
</dbReference>
<dbReference type="GeneID" id="116295312"/>
<gene>
    <name evidence="10" type="primary">LOC116295312</name>
</gene>
<dbReference type="PANTHER" id="PTHR13497">
    <property type="entry name" value="HISTONE DEACETYLASE COMPLEX SUBUNIT SAP130"/>
    <property type="match status" value="1"/>
</dbReference>
<dbReference type="PANTHER" id="PTHR13497:SF3">
    <property type="entry name" value="HISTONE DEACETYLASE COMPLEX SUBUNIT SAP130"/>
    <property type="match status" value="1"/>
</dbReference>
<comment type="similarity">
    <text evidence="2">Belongs to the SAP130 family.</text>
</comment>
<feature type="domain" description="Histone deacetylase complex subunit SAP130 C-terminal" evidence="8">
    <location>
        <begin position="602"/>
        <end position="862"/>
    </location>
</feature>
<evidence type="ECO:0000313" key="10">
    <source>
        <dbReference type="RefSeq" id="XP_031558955.1"/>
    </source>
</evidence>
<sequence length="875" mass="94488">MSFQGDDRSDRETVNTPSSVVKNTSTDNDKTGLEKTKVLPNQSTAQTNEGPSQPQQQQQRQSMDVPNMKTSKPQPNRPIAPAAASNVMPIGPPLNTGYMHMPAFGYPQMMNPHMIGRPMQLQAPQQYSHVPFGASSAAISASAHPKGISPSLRGASLPTAAKLSGMTSHLQGQTLTLQSKTHPAVSTPTTLSRPSSPAMPIPSTSSVPSFQQQSTEHKPVEVRSPMMPDHPRRTSSPHCPSSTVQNSSAVITSVKTTLHTPSVPSHKPGQPIMLPHFVQDHSSLTASSYPPPAVSSSMQPGGNGTVVSMAISQHLPKPIQSVSVTMAPTMDKMYASHMSMIPGRPGIPQPEAIASPDISRLSGKQSGPASPVTVPQHSVVSTVPSSAHVIAASAAMQPSTVMDARMERPHPSVTITNTMLTNQMGMYPRYVFPETTGFPFSHSGFPPPIIRPLHTATTPVSSGMHILDPQGYMAVANNALRTSVAMMDSTGGQSIYGMPVPMQQPSNLQMPISSSNPNATSPRPSILRKRPSEGIRKPAVVPYNDGTSATPSDPNVSPRSDSTLSAPQSGQSSPKPPSDSGSQPSEPPQQQQQPPVVMPIPTTSKVEPPVTVQNVPEPPVQIKKEQNEIADVTTTGTTVTSSMAVATTSSSTAEKPAAVSVALPDGASPRKKPRKQNVVVTEDKYGSSVPLEEGSSDEEEKKPKPQPEDTVMDDDLKFILLKRPKISIYGGYKVNTKAAHNHFLRYSDIKIKEERKPTLQDIANQKNILHRVSGWRIHHVAAQMDDLNSIEQEVLSKLFEFRENLPKPRPGQKSKYHDELVMLDELVQGNIQRSQLVTEQLADIRKVMVKALDHRPRCVEVLQKYINKRNPKKKS</sequence>
<keyword evidence="4" id="KW-0805">Transcription regulation</keyword>
<proteinExistence type="inferred from homology"/>
<dbReference type="Proteomes" id="UP000515163">
    <property type="component" value="Unplaced"/>
</dbReference>
<feature type="compositionally biased region" description="Polar residues" evidence="7">
    <location>
        <begin position="545"/>
        <end position="564"/>
    </location>
</feature>
<evidence type="ECO:0000313" key="9">
    <source>
        <dbReference type="Proteomes" id="UP000515163"/>
    </source>
</evidence>
<feature type="region of interest" description="Disordered" evidence="7">
    <location>
        <begin position="178"/>
        <end position="245"/>
    </location>
</feature>
<dbReference type="GO" id="GO:0070822">
    <property type="term" value="C:Sin3-type complex"/>
    <property type="evidence" value="ECO:0007669"/>
    <property type="project" value="TreeGrafter"/>
</dbReference>
<evidence type="ECO:0000259" key="8">
    <source>
        <dbReference type="Pfam" id="PF16014"/>
    </source>
</evidence>
<keyword evidence="5" id="KW-0804">Transcription</keyword>
<evidence type="ECO:0000256" key="3">
    <source>
        <dbReference type="ARBA" id="ARBA00022491"/>
    </source>
</evidence>
<organism evidence="9 10">
    <name type="scientific">Actinia tenebrosa</name>
    <name type="common">Australian red waratah sea anemone</name>
    <dbReference type="NCBI Taxonomy" id="6105"/>
    <lineage>
        <taxon>Eukaryota</taxon>
        <taxon>Metazoa</taxon>
        <taxon>Cnidaria</taxon>
        <taxon>Anthozoa</taxon>
        <taxon>Hexacorallia</taxon>
        <taxon>Actiniaria</taxon>
        <taxon>Actiniidae</taxon>
        <taxon>Actinia</taxon>
    </lineage>
</organism>
<feature type="compositionally biased region" description="Polar residues" evidence="7">
    <location>
        <begin position="39"/>
        <end position="50"/>
    </location>
</feature>
<feature type="region of interest" description="Disordered" evidence="7">
    <location>
        <begin position="495"/>
        <end position="629"/>
    </location>
</feature>
<evidence type="ECO:0000256" key="6">
    <source>
        <dbReference type="ARBA" id="ARBA00023242"/>
    </source>
</evidence>